<keyword evidence="1 3" id="KW-0808">Transferase</keyword>
<gene>
    <name evidence="3" type="ORF">DVA86_01455</name>
</gene>
<dbReference type="SUPFAM" id="SSF55729">
    <property type="entry name" value="Acyl-CoA N-acyltransferases (Nat)"/>
    <property type="match status" value="1"/>
</dbReference>
<dbReference type="PROSITE" id="PS51186">
    <property type="entry name" value="GNAT"/>
    <property type="match status" value="1"/>
</dbReference>
<accession>A0A345XIP4</accession>
<dbReference type="InterPro" id="IPR000182">
    <property type="entry name" value="GNAT_dom"/>
</dbReference>
<protein>
    <submittedName>
        <fullName evidence="3">N-acetyltransferase</fullName>
    </submittedName>
</protein>
<dbReference type="KEGG" id="sarm:DVA86_01455"/>
<reference evidence="3 4" key="1">
    <citation type="submission" date="2018-07" db="EMBL/GenBank/DDBJ databases">
        <title>Draft genome of the type strain Streptomyces armeniacus ATCC 15676.</title>
        <authorList>
            <person name="Labana P."/>
            <person name="Gosse J.T."/>
            <person name="Boddy C.N."/>
        </authorList>
    </citation>
    <scope>NUCLEOTIDE SEQUENCE [LARGE SCALE GENOMIC DNA]</scope>
    <source>
        <strain evidence="3 4">ATCC 15676</strain>
    </source>
</reference>
<evidence type="ECO:0000259" key="2">
    <source>
        <dbReference type="PROSITE" id="PS51186"/>
    </source>
</evidence>
<dbReference type="InterPro" id="IPR016181">
    <property type="entry name" value="Acyl_CoA_acyltransferase"/>
</dbReference>
<evidence type="ECO:0000313" key="4">
    <source>
        <dbReference type="Proteomes" id="UP000254425"/>
    </source>
</evidence>
<name>A0A345XIP4_9ACTN</name>
<dbReference type="PANTHER" id="PTHR13947">
    <property type="entry name" value="GNAT FAMILY N-ACETYLTRANSFERASE"/>
    <property type="match status" value="1"/>
</dbReference>
<organism evidence="3 4">
    <name type="scientific">Streptomyces armeniacus</name>
    <dbReference type="NCBI Taxonomy" id="83291"/>
    <lineage>
        <taxon>Bacteria</taxon>
        <taxon>Bacillati</taxon>
        <taxon>Actinomycetota</taxon>
        <taxon>Actinomycetes</taxon>
        <taxon>Kitasatosporales</taxon>
        <taxon>Streptomycetaceae</taxon>
        <taxon>Streptomyces</taxon>
    </lineage>
</organism>
<dbReference type="EMBL" id="CP031320">
    <property type="protein sequence ID" value="AXK31510.1"/>
    <property type="molecule type" value="Genomic_DNA"/>
</dbReference>
<dbReference type="GO" id="GO:0008080">
    <property type="term" value="F:N-acetyltransferase activity"/>
    <property type="evidence" value="ECO:0007669"/>
    <property type="project" value="InterPro"/>
</dbReference>
<proteinExistence type="predicted"/>
<dbReference type="Gene3D" id="3.40.630.30">
    <property type="match status" value="1"/>
</dbReference>
<dbReference type="CDD" id="cd04301">
    <property type="entry name" value="NAT_SF"/>
    <property type="match status" value="1"/>
</dbReference>
<dbReference type="RefSeq" id="WP_208875078.1">
    <property type="nucleotide sequence ID" value="NZ_CP031320.1"/>
</dbReference>
<keyword evidence="4" id="KW-1185">Reference proteome</keyword>
<dbReference type="Proteomes" id="UP000254425">
    <property type="component" value="Chromosome"/>
</dbReference>
<evidence type="ECO:0000256" key="1">
    <source>
        <dbReference type="ARBA" id="ARBA00022679"/>
    </source>
</evidence>
<dbReference type="InterPro" id="IPR050769">
    <property type="entry name" value="NAT_camello-type"/>
</dbReference>
<sequence length="174" mass="18855">MDITIRPARVDELDEVGELTAQAYLGDGLLAFGEADGYLAELRDARRRAEHSEVLVAAERAGPGVRPLVLGAVAFVGDGGQYADIAGPGEGEFRMLAVRPEGRGRGAGEALVRECLARARALGLHRVVLSSQPQMAAAHRLYERLGFRRTPERDWQPIPDLTLWTFTVDLPPSG</sequence>
<dbReference type="Pfam" id="PF00583">
    <property type="entry name" value="Acetyltransf_1"/>
    <property type="match status" value="1"/>
</dbReference>
<dbReference type="AlphaFoldDB" id="A0A345XIP4"/>
<feature type="domain" description="N-acetyltransferase" evidence="2">
    <location>
        <begin position="3"/>
        <end position="169"/>
    </location>
</feature>
<dbReference type="PANTHER" id="PTHR13947:SF37">
    <property type="entry name" value="LD18367P"/>
    <property type="match status" value="1"/>
</dbReference>
<evidence type="ECO:0000313" key="3">
    <source>
        <dbReference type="EMBL" id="AXK31510.1"/>
    </source>
</evidence>